<dbReference type="AlphaFoldDB" id="A0A937A2Z1"/>
<feature type="transmembrane region" description="Helical" evidence="1">
    <location>
        <begin position="156"/>
        <end position="174"/>
    </location>
</feature>
<keyword evidence="1" id="KW-0472">Membrane</keyword>
<feature type="transmembrane region" description="Helical" evidence="1">
    <location>
        <begin position="237"/>
        <end position="256"/>
    </location>
</feature>
<comment type="caution">
    <text evidence="2">The sequence shown here is derived from an EMBL/GenBank/DDBJ whole genome shotgun (WGS) entry which is preliminary data.</text>
</comment>
<keyword evidence="1" id="KW-0812">Transmembrane</keyword>
<organism evidence="2 3">
    <name type="scientific">Aquimarina mytili</name>
    <dbReference type="NCBI Taxonomy" id="874423"/>
    <lineage>
        <taxon>Bacteria</taxon>
        <taxon>Pseudomonadati</taxon>
        <taxon>Bacteroidota</taxon>
        <taxon>Flavobacteriia</taxon>
        <taxon>Flavobacteriales</taxon>
        <taxon>Flavobacteriaceae</taxon>
        <taxon>Aquimarina</taxon>
    </lineage>
</organism>
<gene>
    <name evidence="2" type="ORF">JJQ60_07895</name>
</gene>
<feature type="transmembrane region" description="Helical" evidence="1">
    <location>
        <begin position="206"/>
        <end position="230"/>
    </location>
</feature>
<feature type="transmembrane region" description="Helical" evidence="1">
    <location>
        <begin position="181"/>
        <end position="200"/>
    </location>
</feature>
<evidence type="ECO:0000313" key="3">
    <source>
        <dbReference type="Proteomes" id="UP000651057"/>
    </source>
</evidence>
<dbReference type="EMBL" id="JAERQJ010000003">
    <property type="protein sequence ID" value="MBL0683434.1"/>
    <property type="molecule type" value="Genomic_DNA"/>
</dbReference>
<sequence length="299" mass="32799">MDLIDAIETFQRAVFSGELGASNLLGLNDYVDYIIGYAYGLASIIMVVLVGSKVIVYFVNPSGNMDPYILVKPILILIGLALYQPLVENLLVRPTNIIGDITTEAGMFVTSSGNINAFEDSYNSSITNIQDTSTNPDGSSGDGIYDILQVNPILEIIHLLIYFIASVVAGYVMLRQLIYKGIYFVLGVFALPLALIPGNQEVLKKWFFGFLSVLLWLPILTILKTILILIHNNTGSGFTQILLSVCLQVVMIIAVLRVPKYANILVSAGSDSGSRLTAGFITAPIREAYYQRAGRNYRR</sequence>
<evidence type="ECO:0000256" key="1">
    <source>
        <dbReference type="SAM" id="Phobius"/>
    </source>
</evidence>
<keyword evidence="1" id="KW-1133">Transmembrane helix</keyword>
<protein>
    <submittedName>
        <fullName evidence="2">Uncharacterized protein</fullName>
    </submittedName>
</protein>
<accession>A0A937A2Z1</accession>
<keyword evidence="3" id="KW-1185">Reference proteome</keyword>
<reference evidence="2" key="1">
    <citation type="submission" date="2021-01" db="EMBL/GenBank/DDBJ databases">
        <authorList>
            <person name="Zhong Y.L."/>
        </authorList>
    </citation>
    <scope>NUCLEOTIDE SEQUENCE</scope>
    <source>
        <strain evidence="2">KCTC 23302</strain>
    </source>
</reference>
<proteinExistence type="predicted"/>
<dbReference type="Proteomes" id="UP000651057">
    <property type="component" value="Unassembled WGS sequence"/>
</dbReference>
<dbReference type="RefSeq" id="WP_201918439.1">
    <property type="nucleotide sequence ID" value="NZ_BAABAX010000005.1"/>
</dbReference>
<feature type="transmembrane region" description="Helical" evidence="1">
    <location>
        <begin position="68"/>
        <end position="86"/>
    </location>
</feature>
<name>A0A937A2Z1_9FLAO</name>
<evidence type="ECO:0000313" key="2">
    <source>
        <dbReference type="EMBL" id="MBL0683434.1"/>
    </source>
</evidence>
<feature type="transmembrane region" description="Helical" evidence="1">
    <location>
        <begin position="34"/>
        <end position="56"/>
    </location>
</feature>